<reference evidence="4 5" key="1">
    <citation type="submission" date="2016-11" db="EMBL/GenBank/DDBJ databases">
        <title>Gramella sp. LPB0144 isolated from marine environment.</title>
        <authorList>
            <person name="Kim E."/>
            <person name="Yi H."/>
        </authorList>
    </citation>
    <scope>NUCLEOTIDE SEQUENCE [LARGE SCALE GENOMIC DNA]</scope>
    <source>
        <strain evidence="4 5">LPB0144</strain>
    </source>
</reference>
<dbReference type="EMBL" id="CP018153">
    <property type="protein sequence ID" value="APG59937.1"/>
    <property type="molecule type" value="Genomic_DNA"/>
</dbReference>
<dbReference type="AlphaFoldDB" id="A0A1L3J479"/>
<evidence type="ECO:0000313" key="5">
    <source>
        <dbReference type="Proteomes" id="UP000182510"/>
    </source>
</evidence>
<evidence type="ECO:0000256" key="2">
    <source>
        <dbReference type="ARBA" id="ARBA00022729"/>
    </source>
</evidence>
<protein>
    <recommendedName>
        <fullName evidence="1">Type IV secretion system putative lipoprotein virB7</fullName>
    </recommendedName>
</protein>
<evidence type="ECO:0000259" key="3">
    <source>
        <dbReference type="Pfam" id="PF13648"/>
    </source>
</evidence>
<dbReference type="KEGG" id="grl:LPB144_05715"/>
<keyword evidence="2" id="KW-0732">Signal</keyword>
<dbReference type="Proteomes" id="UP000182510">
    <property type="component" value="Chromosome"/>
</dbReference>
<evidence type="ECO:0000256" key="1">
    <source>
        <dbReference type="ARBA" id="ARBA00017922"/>
    </source>
</evidence>
<dbReference type="RefSeq" id="WP_072552587.1">
    <property type="nucleotide sequence ID" value="NZ_CP018153.1"/>
</dbReference>
<name>A0A1L3J479_9FLAO</name>
<dbReference type="Pfam" id="PF08139">
    <property type="entry name" value="LPAM_1"/>
    <property type="match status" value="1"/>
</dbReference>
<proteinExistence type="predicted"/>
<evidence type="ECO:0000313" key="4">
    <source>
        <dbReference type="EMBL" id="APG59937.1"/>
    </source>
</evidence>
<dbReference type="PROSITE" id="PS51257">
    <property type="entry name" value="PROKAR_LIPOPROTEIN"/>
    <property type="match status" value="1"/>
</dbReference>
<dbReference type="InterPro" id="IPR024311">
    <property type="entry name" value="Lipocalin-like"/>
</dbReference>
<accession>A0A1L3J479</accession>
<dbReference type="InterPro" id="IPR012640">
    <property type="entry name" value="Membr_lipoprot_lipid_attach_CS"/>
</dbReference>
<gene>
    <name evidence="4" type="ORF">LPB144_05715</name>
</gene>
<dbReference type="OrthoDB" id="1442355at2"/>
<organism evidence="4 5">
    <name type="scientific">Christiangramia salexigens</name>
    <dbReference type="NCBI Taxonomy" id="1913577"/>
    <lineage>
        <taxon>Bacteria</taxon>
        <taxon>Pseudomonadati</taxon>
        <taxon>Bacteroidota</taxon>
        <taxon>Flavobacteriia</taxon>
        <taxon>Flavobacteriales</taxon>
        <taxon>Flavobacteriaceae</taxon>
        <taxon>Christiangramia</taxon>
    </lineage>
</organism>
<feature type="domain" description="Lipocalin-like" evidence="3">
    <location>
        <begin position="31"/>
        <end position="123"/>
    </location>
</feature>
<dbReference type="STRING" id="1913577.LPB144_05715"/>
<keyword evidence="5" id="KW-1185">Reference proteome</keyword>
<sequence length="138" mass="15643">MKKIFFLLISIAVLTSCSDDDDSITDDGTKIIGKWFLIDIRIAGSQNNLSECNQNSYIQFNADNTSKSEFYDDSEGESEVECKLEDSNEGEWKYLGNNRYQIYVPNFGNQTGNVNFVNDTRFIFTSSEIPGGEVVFEK</sequence>
<dbReference type="Pfam" id="PF13648">
    <property type="entry name" value="Lipocalin_4"/>
    <property type="match status" value="1"/>
</dbReference>